<evidence type="ECO:0000256" key="1">
    <source>
        <dbReference type="SAM" id="MobiDB-lite"/>
    </source>
</evidence>
<name>A0ABU6C4G8_9ACTN</name>
<comment type="caution">
    <text evidence="2">The sequence shown here is derived from an EMBL/GenBank/DDBJ whole genome shotgun (WGS) entry which is preliminary data.</text>
</comment>
<feature type="compositionally biased region" description="Polar residues" evidence="1">
    <location>
        <begin position="1"/>
        <end position="11"/>
    </location>
</feature>
<protein>
    <submittedName>
        <fullName evidence="2">ATP/GTP-binding protein</fullName>
    </submittedName>
</protein>
<keyword evidence="3" id="KW-1185">Reference proteome</keyword>
<evidence type="ECO:0000313" key="2">
    <source>
        <dbReference type="EMBL" id="MEB3959559.1"/>
    </source>
</evidence>
<proteinExistence type="predicted"/>
<dbReference type="RefSeq" id="WP_324766543.1">
    <property type="nucleotide sequence ID" value="NZ_BAAATS010000032.1"/>
</dbReference>
<sequence length="265" mass="27245">MVLGSTGTASASPPMGGQCGQIDRFVSCDASGDARTEGQPGTSGPRHSSAKGKQGGKPSKCKLKKVEPPPPPDTIGYQGEGMVAYERVCGNAVTHVGVPEGDAVPAVDPAVVAARAVDKMELLGPKVASPRAGAKYTVGVPLWMWVTPSATTFGPNTATASAGGVAVTAKAAVSKIVWHMGDGETVTCKGPGTPFKNTRNGIESPDCGHIYQQPSTQEPGTKYRLTATAYWDVTWQASTGEEGQIPTTRQTAVSFTVGELQSVGS</sequence>
<accession>A0ABU6C4G8</accession>
<evidence type="ECO:0000313" key="3">
    <source>
        <dbReference type="Proteomes" id="UP001352223"/>
    </source>
</evidence>
<gene>
    <name evidence="2" type="ORF">OKJ48_04735</name>
</gene>
<organism evidence="2 3">
    <name type="scientific">Streptomyces kunmingensis</name>
    <dbReference type="NCBI Taxonomy" id="68225"/>
    <lineage>
        <taxon>Bacteria</taxon>
        <taxon>Bacillati</taxon>
        <taxon>Actinomycetota</taxon>
        <taxon>Actinomycetes</taxon>
        <taxon>Kitasatosporales</taxon>
        <taxon>Streptomycetaceae</taxon>
        <taxon>Streptomyces</taxon>
    </lineage>
</organism>
<feature type="region of interest" description="Disordered" evidence="1">
    <location>
        <begin position="1"/>
        <end position="77"/>
    </location>
</feature>
<dbReference type="EMBL" id="JAOZYB010000019">
    <property type="protein sequence ID" value="MEB3959559.1"/>
    <property type="molecule type" value="Genomic_DNA"/>
</dbReference>
<reference evidence="2 3" key="1">
    <citation type="submission" date="2022-10" db="EMBL/GenBank/DDBJ databases">
        <authorList>
            <person name="Xie J."/>
            <person name="Shen N."/>
        </authorList>
    </citation>
    <scope>NUCLEOTIDE SEQUENCE [LARGE SCALE GENOMIC DNA]</scope>
    <source>
        <strain evidence="2 3">DSM 41681</strain>
    </source>
</reference>
<dbReference type="Proteomes" id="UP001352223">
    <property type="component" value="Unassembled WGS sequence"/>
</dbReference>